<dbReference type="Pfam" id="PF09723">
    <property type="entry name" value="Zn_ribbon_8"/>
    <property type="match status" value="1"/>
</dbReference>
<feature type="compositionally biased region" description="Basic residues" evidence="1">
    <location>
        <begin position="126"/>
        <end position="154"/>
    </location>
</feature>
<protein>
    <submittedName>
        <fullName evidence="4">FmdB family regulatory protein</fullName>
    </submittedName>
    <submittedName>
        <fullName evidence="3">Regulatory protein, FmdB family</fullName>
    </submittedName>
</protein>
<name>A0A061A1B3_9ACTN</name>
<dbReference type="AlphaFoldDB" id="A0A061A1B3"/>
<organism evidence="3">
    <name type="scientific">Streptomyces iranensis</name>
    <dbReference type="NCBI Taxonomy" id="576784"/>
    <lineage>
        <taxon>Bacteria</taxon>
        <taxon>Bacillati</taxon>
        <taxon>Actinomycetota</taxon>
        <taxon>Actinomycetes</taxon>
        <taxon>Kitasatosporales</taxon>
        <taxon>Streptomycetaceae</taxon>
        <taxon>Streptomyces</taxon>
        <taxon>Streptomyces violaceusniger group</taxon>
    </lineage>
</organism>
<evidence type="ECO:0000313" key="4">
    <source>
        <dbReference type="EMBL" id="MBP2059945.1"/>
    </source>
</evidence>
<evidence type="ECO:0000313" key="5">
    <source>
        <dbReference type="Proteomes" id="UP000756710"/>
    </source>
</evidence>
<evidence type="ECO:0000256" key="1">
    <source>
        <dbReference type="SAM" id="MobiDB-lite"/>
    </source>
</evidence>
<feature type="region of interest" description="Disordered" evidence="1">
    <location>
        <begin position="43"/>
        <end position="168"/>
    </location>
</feature>
<evidence type="ECO:0000313" key="3">
    <source>
        <dbReference type="EMBL" id="CDR14414.1"/>
    </source>
</evidence>
<feature type="domain" description="Putative regulatory protein FmdB zinc ribbon" evidence="2">
    <location>
        <begin position="1"/>
        <end position="39"/>
    </location>
</feature>
<dbReference type="SMART" id="SM00834">
    <property type="entry name" value="CxxC_CXXC_SSSS"/>
    <property type="match status" value="1"/>
</dbReference>
<keyword evidence="5" id="KW-1185">Reference proteome</keyword>
<dbReference type="RefSeq" id="WP_044578812.1">
    <property type="nucleotide sequence ID" value="NZ_BAABDR010000055.1"/>
</dbReference>
<feature type="compositionally biased region" description="Basic and acidic residues" evidence="1">
    <location>
        <begin position="155"/>
        <end position="168"/>
    </location>
</feature>
<gene>
    <name evidence="4" type="ORF">J2Z30_000943</name>
    <name evidence="3" type="ORF">SIRAN8348</name>
</gene>
<dbReference type="HOGENOM" id="CLU_143555_0_0_11"/>
<reference evidence="3" key="1">
    <citation type="submission" date="2014-05" db="EMBL/GenBank/DDBJ databases">
        <authorList>
            <person name="Horn Fabian"/>
        </authorList>
    </citation>
    <scope>NUCLEOTIDE SEQUENCE</scope>
</reference>
<sequence length="168" mass="18202">MAIYELACETGHRFEVIQSFTAPLPNCPECGTATRKIPSSFALGGTAAVPPPPERMPQTWKGTYRGDRDYVTAMRRTAESRQKLEERYPELAGDRRPIVAHEGRYEAAPLRAGDPVPAPSEGTGHGHAHGHGHGHGHGHSHQHGHSHTHGHGHGHGHESEPTKPTKPS</sequence>
<accession>A0A061A1B3</accession>
<reference evidence="4 5" key="2">
    <citation type="submission" date="2021-03" db="EMBL/GenBank/DDBJ databases">
        <title>Genomic Encyclopedia of Type Strains, Phase IV (KMG-IV): sequencing the most valuable type-strain genomes for metagenomic binning, comparative biology and taxonomic classification.</title>
        <authorList>
            <person name="Goeker M."/>
        </authorList>
    </citation>
    <scope>NUCLEOTIDE SEQUENCE [LARGE SCALE GENOMIC DNA]</scope>
    <source>
        <strain evidence="4 5">DSM 41954</strain>
    </source>
</reference>
<dbReference type="InterPro" id="IPR013429">
    <property type="entry name" value="Regulatory_FmdB_Zinc_ribbon"/>
</dbReference>
<evidence type="ECO:0000259" key="2">
    <source>
        <dbReference type="SMART" id="SM00834"/>
    </source>
</evidence>
<dbReference type="EMBL" id="LK022848">
    <property type="protein sequence ID" value="CDR14414.1"/>
    <property type="molecule type" value="Genomic_DNA"/>
</dbReference>
<proteinExistence type="predicted"/>
<feature type="compositionally biased region" description="Basic and acidic residues" evidence="1">
    <location>
        <begin position="64"/>
        <end position="105"/>
    </location>
</feature>
<dbReference type="Proteomes" id="UP000756710">
    <property type="component" value="Unassembled WGS sequence"/>
</dbReference>
<dbReference type="NCBIfam" id="TIGR02605">
    <property type="entry name" value="CxxC_CxxC_SSSS"/>
    <property type="match status" value="1"/>
</dbReference>
<dbReference type="EMBL" id="JAGGLR010000002">
    <property type="protein sequence ID" value="MBP2059945.1"/>
    <property type="molecule type" value="Genomic_DNA"/>
</dbReference>